<dbReference type="PATRIC" id="fig|1434107.4.peg.4045"/>
<gene>
    <name evidence="1" type="ORF">MSBR3_3207</name>
</gene>
<dbReference type="Proteomes" id="UP000033066">
    <property type="component" value="Chromosome"/>
</dbReference>
<reference evidence="1" key="1">
    <citation type="submission" date="2014-07" db="EMBL/GenBank/DDBJ databases">
        <title>Methanogenic archaea and the global carbon cycle.</title>
        <authorList>
            <person name="Henriksen J.R."/>
            <person name="Luke J."/>
            <person name="Reinhart S."/>
            <person name="Benedict M.N."/>
            <person name="Youngblut N.D."/>
            <person name="Metcalf M.E."/>
            <person name="Whitaker R.J."/>
            <person name="Metcalf W.W."/>
        </authorList>
    </citation>
    <scope>NUCLEOTIDE SEQUENCE [LARGE SCALE GENOMIC DNA]</scope>
    <source>
        <strain evidence="1">3</strain>
    </source>
</reference>
<sequence length="132" mass="14091">MAAGDKGLEIINISNPSSPKLKGRYNTAGRARSVAVSDNYAYVADGDNGFVTVDISNPSSPTLKGKYETGYADCVAVSGNYAYLVEDSDGLVFLISVIPLLQFAKEAKAAILAFVRPFQFQVITPILLILVL</sequence>
<accession>A0A0E3WYE8</accession>
<keyword evidence="2" id="KW-1185">Reference proteome</keyword>
<dbReference type="InterPro" id="IPR013211">
    <property type="entry name" value="LVIVD"/>
</dbReference>
<dbReference type="OrthoDB" id="134269at2157"/>
<evidence type="ECO:0000313" key="2">
    <source>
        <dbReference type="Proteomes" id="UP000033066"/>
    </source>
</evidence>
<dbReference type="GeneID" id="24790865"/>
<dbReference type="KEGG" id="mbak:MSBR3_3207"/>
<dbReference type="SUPFAM" id="SSF50969">
    <property type="entry name" value="YVTN repeat-like/Quinoprotein amine dehydrogenase"/>
    <property type="match status" value="1"/>
</dbReference>
<dbReference type="InterPro" id="IPR011044">
    <property type="entry name" value="Quino_amine_DH_bsu"/>
</dbReference>
<name>A0A0E3WYE8_METBA</name>
<dbReference type="STRING" id="1434107.MSBR3_3207"/>
<organism evidence="1 2">
    <name type="scientific">Methanosarcina barkeri 3</name>
    <dbReference type="NCBI Taxonomy" id="1434107"/>
    <lineage>
        <taxon>Archaea</taxon>
        <taxon>Methanobacteriati</taxon>
        <taxon>Methanobacteriota</taxon>
        <taxon>Stenosarchaea group</taxon>
        <taxon>Methanomicrobia</taxon>
        <taxon>Methanosarcinales</taxon>
        <taxon>Methanosarcinaceae</taxon>
        <taxon>Methanosarcina</taxon>
    </lineage>
</organism>
<dbReference type="HOGENOM" id="CLU_1912332_0_0_2"/>
<proteinExistence type="predicted"/>
<evidence type="ECO:0000313" key="1">
    <source>
        <dbReference type="EMBL" id="AKB83785.1"/>
    </source>
</evidence>
<dbReference type="AlphaFoldDB" id="A0A0E3WYE8"/>
<dbReference type="Pfam" id="PF08309">
    <property type="entry name" value="LVIVD"/>
    <property type="match status" value="3"/>
</dbReference>
<protein>
    <submittedName>
        <fullName evidence="1">Uncharacterized protein</fullName>
    </submittedName>
</protein>
<dbReference type="EMBL" id="CP009517">
    <property type="protein sequence ID" value="AKB83785.1"/>
    <property type="molecule type" value="Genomic_DNA"/>
</dbReference>
<dbReference type="RefSeq" id="WP_048109437.1">
    <property type="nucleotide sequence ID" value="NZ_CP009517.1"/>
</dbReference>